<reference evidence="7 8" key="1">
    <citation type="journal article" date="2014" name="Genome Announc.">
        <title>Draft Genome Sequence of Propane- and Butane-Oxidizing Actinobacterium Rhodococcus ruber IEGM 231.</title>
        <authorList>
            <person name="Ivshina I.B."/>
            <person name="Kuyukina M.S."/>
            <person name="Krivoruchko A.V."/>
            <person name="Barbe V."/>
            <person name="Fischer C."/>
        </authorList>
    </citation>
    <scope>NUCLEOTIDE SEQUENCE [LARGE SCALE GENOMIC DNA]</scope>
</reference>
<name>A0A098BE53_9NOCA</name>
<feature type="transmembrane region" description="Helical" evidence="5">
    <location>
        <begin position="145"/>
        <end position="166"/>
    </location>
</feature>
<feature type="domain" description="Major facilitator superfamily (MFS) profile" evidence="6">
    <location>
        <begin position="49"/>
        <end position="533"/>
    </location>
</feature>
<organism evidence="7 8">
    <name type="scientific">Rhodococcus ruber</name>
    <dbReference type="NCBI Taxonomy" id="1830"/>
    <lineage>
        <taxon>Bacteria</taxon>
        <taxon>Bacillati</taxon>
        <taxon>Actinomycetota</taxon>
        <taxon>Actinomycetes</taxon>
        <taxon>Mycobacteriales</taxon>
        <taxon>Nocardiaceae</taxon>
        <taxon>Rhodococcus</taxon>
    </lineage>
</organism>
<evidence type="ECO:0000259" key="6">
    <source>
        <dbReference type="PROSITE" id="PS50850"/>
    </source>
</evidence>
<evidence type="ECO:0000256" key="3">
    <source>
        <dbReference type="ARBA" id="ARBA00022989"/>
    </source>
</evidence>
<dbReference type="InterPro" id="IPR011701">
    <property type="entry name" value="MFS"/>
</dbReference>
<feature type="transmembrane region" description="Helical" evidence="5">
    <location>
        <begin position="201"/>
        <end position="223"/>
    </location>
</feature>
<evidence type="ECO:0000313" key="8">
    <source>
        <dbReference type="Proteomes" id="UP000042997"/>
    </source>
</evidence>
<dbReference type="SUPFAM" id="SSF103473">
    <property type="entry name" value="MFS general substrate transporter"/>
    <property type="match status" value="1"/>
</dbReference>
<dbReference type="PROSITE" id="PS50850">
    <property type="entry name" value="MFS"/>
    <property type="match status" value="1"/>
</dbReference>
<evidence type="ECO:0000256" key="4">
    <source>
        <dbReference type="ARBA" id="ARBA00023136"/>
    </source>
</evidence>
<feature type="transmembrane region" description="Helical" evidence="5">
    <location>
        <begin position="235"/>
        <end position="257"/>
    </location>
</feature>
<dbReference type="AlphaFoldDB" id="A0A098BE53"/>
<feature type="transmembrane region" description="Helical" evidence="5">
    <location>
        <begin position="362"/>
        <end position="382"/>
    </location>
</feature>
<evidence type="ECO:0000256" key="1">
    <source>
        <dbReference type="ARBA" id="ARBA00004651"/>
    </source>
</evidence>
<sequence length="551" mass="56013">MNSIPPPNHYDTNGLVQIPLVFKVGEVPVATPGTDTVEIARWTRAQWWMLAVSCLAVALVVAAMAALYSALPQIALATGATQAQLTWIVDGYTLVLACLVLPAGAVGDRYGRRVVLVVGLVVFAAASALPLLLSDPAWLIATRALAGAGAALVMPSTLSILTAGFAPAHRGRAVGIWAGVAGSGAILGILGAGVLLERWSWLSVFVGLTVAGAVLAGLACTIAESRQREHPQVDWVGAVAVAVAVAAIVFAVIEFPARGWADPLVAAAAGVGVAATAAFVVVELRSAAPLLDVRLFARRGFGAGSLSVTIQFLVTFGVFLLLVQYLQLVFGYGPLASALALAPMVVPLVVISVIAPWLSSLVGLRVMTVAGLLTIAAGLVLVSRLTLAAHYLDLLWPLLIMSAGLGLCTAPATYAIVADTPEAKHGVAAAVNDAAREIGAAIGIAVAGSVLAAGYTHRIQPALPQLPEPARGPVADSLAAALQVADQAGPVAAPLAEFAKAAFVHGSGQAALALAALTTVGAIVLAVLAPGRAPRRRYISTISPAKHAPFS</sequence>
<dbReference type="Pfam" id="PF07690">
    <property type="entry name" value="MFS_1"/>
    <property type="match status" value="1"/>
</dbReference>
<dbReference type="GO" id="GO:0022857">
    <property type="term" value="F:transmembrane transporter activity"/>
    <property type="evidence" value="ECO:0007669"/>
    <property type="project" value="InterPro"/>
</dbReference>
<dbReference type="GO" id="GO:0005886">
    <property type="term" value="C:plasma membrane"/>
    <property type="evidence" value="ECO:0007669"/>
    <property type="project" value="UniProtKB-SubCell"/>
</dbReference>
<dbReference type="PANTHER" id="PTHR42718:SF42">
    <property type="entry name" value="EXPORT PROTEIN"/>
    <property type="match status" value="1"/>
</dbReference>
<feature type="transmembrane region" description="Helical" evidence="5">
    <location>
        <begin position="87"/>
        <end position="107"/>
    </location>
</feature>
<feature type="transmembrane region" description="Helical" evidence="5">
    <location>
        <begin position="114"/>
        <end position="133"/>
    </location>
</feature>
<keyword evidence="4 5" id="KW-0472">Membrane</keyword>
<proteinExistence type="predicted"/>
<evidence type="ECO:0000313" key="7">
    <source>
        <dbReference type="EMBL" id="CDZ87014.1"/>
    </source>
</evidence>
<keyword evidence="2 5" id="KW-0812">Transmembrane</keyword>
<evidence type="ECO:0000256" key="5">
    <source>
        <dbReference type="SAM" id="Phobius"/>
    </source>
</evidence>
<feature type="transmembrane region" description="Helical" evidence="5">
    <location>
        <begin position="47"/>
        <end position="67"/>
    </location>
</feature>
<dbReference type="EMBL" id="CCSD01000028">
    <property type="protein sequence ID" value="CDZ87014.1"/>
    <property type="molecule type" value="Genomic_DNA"/>
</dbReference>
<protein>
    <submittedName>
        <fullName evidence="7">Putative transporter</fullName>
    </submittedName>
</protein>
<feature type="transmembrane region" description="Helical" evidence="5">
    <location>
        <begin position="510"/>
        <end position="529"/>
    </location>
</feature>
<feature type="transmembrane region" description="Helical" evidence="5">
    <location>
        <begin position="263"/>
        <end position="282"/>
    </location>
</feature>
<dbReference type="Proteomes" id="UP000042997">
    <property type="component" value="Unassembled WGS sequence"/>
</dbReference>
<dbReference type="Gene3D" id="1.20.1250.20">
    <property type="entry name" value="MFS general substrate transporter like domains"/>
    <property type="match status" value="1"/>
</dbReference>
<dbReference type="InterPro" id="IPR020846">
    <property type="entry name" value="MFS_dom"/>
</dbReference>
<feature type="transmembrane region" description="Helical" evidence="5">
    <location>
        <begin position="173"/>
        <end position="195"/>
    </location>
</feature>
<evidence type="ECO:0000256" key="2">
    <source>
        <dbReference type="ARBA" id="ARBA00022692"/>
    </source>
</evidence>
<dbReference type="CDD" id="cd17321">
    <property type="entry name" value="MFS_MMR_MDR_like"/>
    <property type="match status" value="1"/>
</dbReference>
<comment type="subcellular location">
    <subcellularLocation>
        <location evidence="1">Cell membrane</location>
        <topology evidence="1">Multi-pass membrane protein</topology>
    </subcellularLocation>
</comment>
<dbReference type="eggNOG" id="COG0477">
    <property type="taxonomic scope" value="Bacteria"/>
</dbReference>
<accession>A0A098BE53</accession>
<feature type="transmembrane region" description="Helical" evidence="5">
    <location>
        <begin position="438"/>
        <end position="457"/>
    </location>
</feature>
<dbReference type="Gene3D" id="1.20.1720.10">
    <property type="entry name" value="Multidrug resistance protein D"/>
    <property type="match status" value="1"/>
</dbReference>
<dbReference type="InterPro" id="IPR036259">
    <property type="entry name" value="MFS_trans_sf"/>
</dbReference>
<feature type="transmembrane region" description="Helical" evidence="5">
    <location>
        <begin position="303"/>
        <end position="326"/>
    </location>
</feature>
<feature type="transmembrane region" description="Helical" evidence="5">
    <location>
        <begin position="332"/>
        <end position="355"/>
    </location>
</feature>
<feature type="transmembrane region" description="Helical" evidence="5">
    <location>
        <begin position="394"/>
        <end position="417"/>
    </location>
</feature>
<keyword evidence="3 5" id="KW-1133">Transmembrane helix</keyword>
<dbReference type="PANTHER" id="PTHR42718">
    <property type="entry name" value="MAJOR FACILITATOR SUPERFAMILY MULTIDRUG TRANSPORTER MFSC"/>
    <property type="match status" value="1"/>
</dbReference>
<gene>
    <name evidence="7" type="ORF">RHRU231_20003</name>
</gene>